<name>A0ABD1S904_9LAMI</name>
<reference evidence="3" key="1">
    <citation type="submission" date="2024-07" db="EMBL/GenBank/DDBJ databases">
        <title>Two chromosome-level genome assemblies of Korean endemic species Abeliophyllum distichum and Forsythia ovata (Oleaceae).</title>
        <authorList>
            <person name="Jang H."/>
        </authorList>
    </citation>
    <scope>NUCLEOTIDE SEQUENCE [LARGE SCALE GENOMIC DNA]</scope>
</reference>
<dbReference type="InterPro" id="IPR008004">
    <property type="entry name" value="OCTOPUS-like"/>
</dbReference>
<dbReference type="Pfam" id="PF05340">
    <property type="entry name" value="DUF740"/>
    <property type="match status" value="1"/>
</dbReference>
<protein>
    <submittedName>
        <fullName evidence="2">Uncharacterized protein</fullName>
    </submittedName>
</protein>
<gene>
    <name evidence="2" type="ORF">Adt_22757</name>
</gene>
<comment type="caution">
    <text evidence="2">The sequence shown here is derived from an EMBL/GenBank/DDBJ whole genome shotgun (WGS) entry which is preliminary data.</text>
</comment>
<accession>A0ABD1S904</accession>
<dbReference type="AlphaFoldDB" id="A0ABD1S904"/>
<evidence type="ECO:0000313" key="2">
    <source>
        <dbReference type="EMBL" id="KAL2497207.1"/>
    </source>
</evidence>
<sequence>MNQYRSDAKAWCYIHPKEVVVGVCALCLNQRLLVLASKQSKSKGSDRIYNGTYRKTSVTLSNLFALTNLLNRLDFGQHKSQPYHSSSTSQEDSFISIKFEDNGAASWDKDPISKISLDQHYEMSLNHKLSKVKKIKSVVEHSKPRSTLRWRKRIGHLFQLMRWKKSSKGHVGTKVEGAKNWTQSGQVHGKNASPEHHETSGVPNSAEEGCKERILISYFLGLDISLPEGEVEPFGIRE</sequence>
<feature type="region of interest" description="Disordered" evidence="1">
    <location>
        <begin position="179"/>
        <end position="206"/>
    </location>
</feature>
<evidence type="ECO:0000256" key="1">
    <source>
        <dbReference type="SAM" id="MobiDB-lite"/>
    </source>
</evidence>
<keyword evidence="3" id="KW-1185">Reference proteome</keyword>
<organism evidence="2 3">
    <name type="scientific">Abeliophyllum distichum</name>
    <dbReference type="NCBI Taxonomy" id="126358"/>
    <lineage>
        <taxon>Eukaryota</taxon>
        <taxon>Viridiplantae</taxon>
        <taxon>Streptophyta</taxon>
        <taxon>Embryophyta</taxon>
        <taxon>Tracheophyta</taxon>
        <taxon>Spermatophyta</taxon>
        <taxon>Magnoliopsida</taxon>
        <taxon>eudicotyledons</taxon>
        <taxon>Gunneridae</taxon>
        <taxon>Pentapetalae</taxon>
        <taxon>asterids</taxon>
        <taxon>lamiids</taxon>
        <taxon>Lamiales</taxon>
        <taxon>Oleaceae</taxon>
        <taxon>Forsythieae</taxon>
        <taxon>Abeliophyllum</taxon>
    </lineage>
</organism>
<dbReference type="EMBL" id="JBFOLK010000007">
    <property type="protein sequence ID" value="KAL2497207.1"/>
    <property type="molecule type" value="Genomic_DNA"/>
</dbReference>
<dbReference type="Proteomes" id="UP001604336">
    <property type="component" value="Unassembled WGS sequence"/>
</dbReference>
<proteinExistence type="predicted"/>
<evidence type="ECO:0000313" key="3">
    <source>
        <dbReference type="Proteomes" id="UP001604336"/>
    </source>
</evidence>
<dbReference type="PANTHER" id="PTHR35995">
    <property type="entry name" value="OS04G0690500 PROTEIN"/>
    <property type="match status" value="1"/>
</dbReference>
<dbReference type="PANTHER" id="PTHR35995:SF1">
    <property type="entry name" value="OS04G0690500 PROTEIN"/>
    <property type="match status" value="1"/>
</dbReference>